<dbReference type="GO" id="GO:0003855">
    <property type="term" value="F:3-dehydroquinate dehydratase activity"/>
    <property type="evidence" value="ECO:0007669"/>
    <property type="project" value="UniProtKB-EC"/>
</dbReference>
<keyword evidence="3" id="KW-0479">Metal-binding</keyword>
<evidence type="ECO:0000256" key="1">
    <source>
        <dbReference type="ARBA" id="ARBA00012060"/>
    </source>
</evidence>
<keyword evidence="3" id="KW-0862">Zinc</keyword>
<dbReference type="EC" id="4.2.1.10" evidence="1"/>
<dbReference type="InterPro" id="IPR036875">
    <property type="entry name" value="Znf_CCHC_sf"/>
</dbReference>
<evidence type="ECO:0000313" key="6">
    <source>
        <dbReference type="EMBL" id="KAK1935141.1"/>
    </source>
</evidence>
<evidence type="ECO:0000256" key="4">
    <source>
        <dbReference type="SAM" id="MobiDB-lite"/>
    </source>
</evidence>
<feature type="region of interest" description="Disordered" evidence="4">
    <location>
        <begin position="328"/>
        <end position="354"/>
    </location>
</feature>
<feature type="domain" description="CCHC-type" evidence="5">
    <location>
        <begin position="362"/>
        <end position="377"/>
    </location>
</feature>
<dbReference type="InterPro" id="IPR001878">
    <property type="entry name" value="Znf_CCHC"/>
</dbReference>
<dbReference type="EMBL" id="JASMQC010000024">
    <property type="protein sequence ID" value="KAK1935141.1"/>
    <property type="molecule type" value="Genomic_DNA"/>
</dbReference>
<dbReference type="AlphaFoldDB" id="A0AAD9GAX1"/>
<keyword evidence="3" id="KW-0863">Zinc-finger</keyword>
<dbReference type="GO" id="GO:0003676">
    <property type="term" value="F:nucleic acid binding"/>
    <property type="evidence" value="ECO:0007669"/>
    <property type="project" value="InterPro"/>
</dbReference>
<gene>
    <name evidence="6" type="ORF">P3T76_010907</name>
</gene>
<keyword evidence="2" id="KW-0456">Lyase</keyword>
<reference evidence="6" key="1">
    <citation type="submission" date="2023-08" db="EMBL/GenBank/DDBJ databases">
        <title>Reference Genome Resource for the Citrus Pathogen Phytophthora citrophthora.</title>
        <authorList>
            <person name="Moller H."/>
            <person name="Coetzee B."/>
            <person name="Rose L.J."/>
            <person name="Van Niekerk J.M."/>
        </authorList>
    </citation>
    <scope>NUCLEOTIDE SEQUENCE</scope>
    <source>
        <strain evidence="6">STE-U-9442</strain>
    </source>
</reference>
<dbReference type="PROSITE" id="PS50158">
    <property type="entry name" value="ZF_CCHC"/>
    <property type="match status" value="1"/>
</dbReference>
<dbReference type="Gene3D" id="3.40.50.9100">
    <property type="entry name" value="Dehydroquinase, class II"/>
    <property type="match status" value="1"/>
</dbReference>
<evidence type="ECO:0000256" key="3">
    <source>
        <dbReference type="PROSITE-ProRule" id="PRU00047"/>
    </source>
</evidence>
<sequence>MPPEAPVTTTTLPLNAIVDYRSVRLVLALSGAGGRRSAFPAHSLLLQPRVWRCFSSSTGKPPSNPFEIDLNVLKSPVSTTEKLSLDDAKHAAALQQAEAQHDIDLLHDEMSRVFGEDVAEYGGDTSSSSVEETVASFNEGPEFQETSKAEVSTVSATVQKGQFLPSRPAGAVLKPKKMKKEISSEGVSSGNTRVDVLLLQGTFTFVRGTWMGGDVKQQELHEQIQTEAAELGIVVKDCEYFSEKIILQMLLEARKDQVVVLCWNISLSKSPFIVHALELAQARVIIVSPSNVEHGPLPSNVVGVLSGFWNQSMSLALNAAANLLSPGAQRATSKSSKNNRDVESVKKGKVPTATSKRRTPTCFLCGKQGHIRSKCPELPRNNV</sequence>
<evidence type="ECO:0000259" key="5">
    <source>
        <dbReference type="PROSITE" id="PS50158"/>
    </source>
</evidence>
<dbReference type="SUPFAM" id="SSF57756">
    <property type="entry name" value="Retrovirus zinc finger-like domains"/>
    <property type="match status" value="1"/>
</dbReference>
<name>A0AAD9GAX1_9STRA</name>
<dbReference type="SMART" id="SM00343">
    <property type="entry name" value="ZnF_C2HC"/>
    <property type="match status" value="1"/>
</dbReference>
<accession>A0AAD9GAX1</accession>
<keyword evidence="7" id="KW-1185">Reference proteome</keyword>
<dbReference type="Proteomes" id="UP001259832">
    <property type="component" value="Unassembled WGS sequence"/>
</dbReference>
<organism evidence="6 7">
    <name type="scientific">Phytophthora citrophthora</name>
    <dbReference type="NCBI Taxonomy" id="4793"/>
    <lineage>
        <taxon>Eukaryota</taxon>
        <taxon>Sar</taxon>
        <taxon>Stramenopiles</taxon>
        <taxon>Oomycota</taxon>
        <taxon>Peronosporomycetes</taxon>
        <taxon>Peronosporales</taxon>
        <taxon>Peronosporaceae</taxon>
        <taxon>Phytophthora</taxon>
    </lineage>
</organism>
<dbReference type="GO" id="GO:0008270">
    <property type="term" value="F:zinc ion binding"/>
    <property type="evidence" value="ECO:0007669"/>
    <property type="project" value="UniProtKB-KW"/>
</dbReference>
<dbReference type="InterPro" id="IPR036441">
    <property type="entry name" value="DHquinase_II_sf"/>
</dbReference>
<proteinExistence type="predicted"/>
<dbReference type="Gene3D" id="4.10.60.10">
    <property type="entry name" value="Zinc finger, CCHC-type"/>
    <property type="match status" value="1"/>
</dbReference>
<evidence type="ECO:0000256" key="2">
    <source>
        <dbReference type="ARBA" id="ARBA00023239"/>
    </source>
</evidence>
<protein>
    <recommendedName>
        <fullName evidence="1">3-dehydroquinate dehydratase</fullName>
        <ecNumber evidence="1">4.2.1.10</ecNumber>
    </recommendedName>
</protein>
<comment type="caution">
    <text evidence="6">The sequence shown here is derived from an EMBL/GenBank/DDBJ whole genome shotgun (WGS) entry which is preliminary data.</text>
</comment>
<evidence type="ECO:0000313" key="7">
    <source>
        <dbReference type="Proteomes" id="UP001259832"/>
    </source>
</evidence>